<dbReference type="InterPro" id="IPR016084">
    <property type="entry name" value="Haem_Oase-like_multi-hlx"/>
</dbReference>
<dbReference type="InterPro" id="IPR004305">
    <property type="entry name" value="Thiaminase-2/PQQC"/>
</dbReference>
<keyword evidence="4" id="KW-1185">Reference proteome</keyword>
<reference evidence="4" key="1">
    <citation type="submission" date="2017-06" db="EMBL/GenBank/DDBJ databases">
        <authorList>
            <person name="Varghese N."/>
            <person name="Submissions S."/>
        </authorList>
    </citation>
    <scope>NUCLEOTIDE SEQUENCE [LARGE SCALE GENOMIC DNA]</scope>
    <source>
        <strain evidence="4">JAD2</strain>
    </source>
</reference>
<organism evidence="3 4">
    <name type="scientific">Thermoflexus hugenholtzii JAD2</name>
    <dbReference type="NCBI Taxonomy" id="877466"/>
    <lineage>
        <taxon>Bacteria</taxon>
        <taxon>Bacillati</taxon>
        <taxon>Chloroflexota</taxon>
        <taxon>Thermoflexia</taxon>
        <taxon>Thermoflexales</taxon>
        <taxon>Thermoflexaceae</taxon>
        <taxon>Thermoflexus</taxon>
    </lineage>
</organism>
<dbReference type="SUPFAM" id="SSF48613">
    <property type="entry name" value="Heme oxygenase-like"/>
    <property type="match status" value="1"/>
</dbReference>
<dbReference type="Proteomes" id="UP000197025">
    <property type="component" value="Unassembled WGS sequence"/>
</dbReference>
<dbReference type="AlphaFoldDB" id="A0A212PQB3"/>
<evidence type="ECO:0000259" key="2">
    <source>
        <dbReference type="Pfam" id="PF03070"/>
    </source>
</evidence>
<dbReference type="CDD" id="cd19368">
    <property type="entry name" value="TenA_C_AtTH2-like"/>
    <property type="match status" value="1"/>
</dbReference>
<dbReference type="Gene3D" id="1.20.910.10">
    <property type="entry name" value="Heme oxygenase-like"/>
    <property type="match status" value="1"/>
</dbReference>
<evidence type="ECO:0000256" key="1">
    <source>
        <dbReference type="ARBA" id="ARBA00004948"/>
    </source>
</evidence>
<feature type="domain" description="Thiaminase-2/PQQC" evidence="2">
    <location>
        <begin position="16"/>
        <end position="204"/>
    </location>
</feature>
<dbReference type="OrthoDB" id="34166at2"/>
<proteinExistence type="predicted"/>
<protein>
    <submittedName>
        <fullName evidence="3">Thiaminase (Transcriptional activator TenA)</fullName>
    </submittedName>
</protein>
<sequence>MTRARALWEAHLDLVRRCEAHPFVQGIASGELPRERFVFYVEQDAFFLEAFARAYALGLAKAPDRETMDAFRELLQGVFEELRLHEGYAARWGANLRPEPAPATQAYTDFLLRVAALEPVGHLVAAMTPCMRLYAHLGTFLRPRTNPNSPYREWVETYSSAEFEALARRLEALLDRLPGEEKAQRALYRAALRFELAFFEAAWQATDRSG</sequence>
<evidence type="ECO:0000313" key="3">
    <source>
        <dbReference type="EMBL" id="SNB49107.1"/>
    </source>
</evidence>
<comment type="pathway">
    <text evidence="1">Cofactor biosynthesis; thiamine diphosphate biosynthesis.</text>
</comment>
<evidence type="ECO:0000313" key="4">
    <source>
        <dbReference type="Proteomes" id="UP000197025"/>
    </source>
</evidence>
<dbReference type="Pfam" id="PF03070">
    <property type="entry name" value="TENA_THI-4"/>
    <property type="match status" value="1"/>
</dbReference>
<dbReference type="RefSeq" id="WP_088569762.1">
    <property type="nucleotide sequence ID" value="NZ_FYEK01000002.1"/>
</dbReference>
<dbReference type="GO" id="GO:0005829">
    <property type="term" value="C:cytosol"/>
    <property type="evidence" value="ECO:0007669"/>
    <property type="project" value="TreeGrafter"/>
</dbReference>
<dbReference type="InParanoid" id="A0A212PQB3"/>
<dbReference type="FunCoup" id="A0A212PQB3">
    <property type="interactions" value="79"/>
</dbReference>
<dbReference type="PANTHER" id="PTHR43198:SF2">
    <property type="entry name" value="SI:CH1073-67J19.1-RELATED"/>
    <property type="match status" value="1"/>
</dbReference>
<dbReference type="PANTHER" id="PTHR43198">
    <property type="entry name" value="BIFUNCTIONAL TH2 PROTEIN"/>
    <property type="match status" value="1"/>
</dbReference>
<accession>A0A212PQB3</accession>
<dbReference type="EMBL" id="FYEK01000002">
    <property type="protein sequence ID" value="SNB49107.1"/>
    <property type="molecule type" value="Genomic_DNA"/>
</dbReference>
<gene>
    <name evidence="3" type="ORF">SAMN02746019_00029020</name>
</gene>
<dbReference type="InterPro" id="IPR050967">
    <property type="entry name" value="Thiamine_Salvage_TenA"/>
</dbReference>
<name>A0A212PQB3_9CHLR</name>